<dbReference type="Proteomes" id="UP001497516">
    <property type="component" value="Chromosome 6"/>
</dbReference>
<reference evidence="2 3" key="1">
    <citation type="submission" date="2024-04" db="EMBL/GenBank/DDBJ databases">
        <authorList>
            <person name="Fracassetti M."/>
        </authorList>
    </citation>
    <scope>NUCLEOTIDE SEQUENCE [LARGE SCALE GENOMIC DNA]</scope>
</reference>
<protein>
    <recommendedName>
        <fullName evidence="1">Reverse transcriptase Ty1/copia-type domain-containing protein</fullName>
    </recommendedName>
</protein>
<organism evidence="2 3">
    <name type="scientific">Linum trigynum</name>
    <dbReference type="NCBI Taxonomy" id="586398"/>
    <lineage>
        <taxon>Eukaryota</taxon>
        <taxon>Viridiplantae</taxon>
        <taxon>Streptophyta</taxon>
        <taxon>Embryophyta</taxon>
        <taxon>Tracheophyta</taxon>
        <taxon>Spermatophyta</taxon>
        <taxon>Magnoliopsida</taxon>
        <taxon>eudicotyledons</taxon>
        <taxon>Gunneridae</taxon>
        <taxon>Pentapetalae</taxon>
        <taxon>rosids</taxon>
        <taxon>fabids</taxon>
        <taxon>Malpighiales</taxon>
        <taxon>Linaceae</taxon>
        <taxon>Linum</taxon>
    </lineage>
</organism>
<evidence type="ECO:0000313" key="3">
    <source>
        <dbReference type="Proteomes" id="UP001497516"/>
    </source>
</evidence>
<dbReference type="AlphaFoldDB" id="A0AAV2FF94"/>
<proteinExistence type="predicted"/>
<accession>A0AAV2FF94</accession>
<dbReference type="InterPro" id="IPR043502">
    <property type="entry name" value="DNA/RNA_pol_sf"/>
</dbReference>
<dbReference type="Pfam" id="PF07727">
    <property type="entry name" value="RVT_2"/>
    <property type="match status" value="1"/>
</dbReference>
<dbReference type="InterPro" id="IPR013103">
    <property type="entry name" value="RVT_2"/>
</dbReference>
<keyword evidence="3" id="KW-1185">Reference proteome</keyword>
<dbReference type="EMBL" id="OZ034819">
    <property type="protein sequence ID" value="CAL1396587.1"/>
    <property type="molecule type" value="Genomic_DNA"/>
</dbReference>
<evidence type="ECO:0000259" key="1">
    <source>
        <dbReference type="Pfam" id="PF07727"/>
    </source>
</evidence>
<evidence type="ECO:0000313" key="2">
    <source>
        <dbReference type="EMBL" id="CAL1396587.1"/>
    </source>
</evidence>
<gene>
    <name evidence="2" type="ORF">LTRI10_LOCUS36945</name>
</gene>
<name>A0AAV2FF94_9ROSI</name>
<feature type="domain" description="Reverse transcriptase Ty1/copia-type" evidence="1">
    <location>
        <begin position="82"/>
        <end position="240"/>
    </location>
</feature>
<sequence length="249" mass="28213">MPHCRPILNLPPFTTSPRLIPITNPTTSAHPMVTRIKTGNLKPRSLLSNLHLDDTPTTVTQALKHPYWRSAMADEVTAQLLNHTWDLVPPPPNCNILSNKWVYRTKLHPDGKLDRRRARLVARGFEQIPGLDFQQTYSPVLKPATLRLILGLAVTQDWPLHQIDIANAFLHGELQEPIYMQQPPGFVDPDKPDHVCRLRKSIYGLRQAPRTWFQCLAAALSQFGFSVSHTDPSLFIYKTGVTDSLKHNT</sequence>
<dbReference type="SUPFAM" id="SSF56672">
    <property type="entry name" value="DNA/RNA polymerases"/>
    <property type="match status" value="1"/>
</dbReference>